<accession>A0ABX4YIP3</accession>
<evidence type="ECO:0000313" key="2">
    <source>
        <dbReference type="EMBL" id="PNV75019.1"/>
    </source>
</evidence>
<feature type="transmembrane region" description="Helical" evidence="1">
    <location>
        <begin position="98"/>
        <end position="117"/>
    </location>
</feature>
<evidence type="ECO:0008006" key="4">
    <source>
        <dbReference type="Google" id="ProtNLM"/>
    </source>
</evidence>
<keyword evidence="1" id="KW-1133">Transmembrane helix</keyword>
<dbReference type="EMBL" id="MCRM02000009">
    <property type="protein sequence ID" value="PNV75019.1"/>
    <property type="molecule type" value="Genomic_DNA"/>
</dbReference>
<comment type="caution">
    <text evidence="2">The sequence shown here is derived from an EMBL/GenBank/DDBJ whole genome shotgun (WGS) entry which is preliminary data.</text>
</comment>
<dbReference type="InterPro" id="IPR029377">
    <property type="entry name" value="TMEM220"/>
</dbReference>
<gene>
    <name evidence="2" type="ORF">BES34_010645</name>
</gene>
<keyword evidence="1" id="KW-0472">Membrane</keyword>
<dbReference type="Pfam" id="PF15071">
    <property type="entry name" value="TMEM220"/>
    <property type="match status" value="1"/>
</dbReference>
<organism evidence="2 3">
    <name type="scientific">Leptospira inadai serovar Lyme</name>
    <dbReference type="NCBI Taxonomy" id="293084"/>
    <lineage>
        <taxon>Bacteria</taxon>
        <taxon>Pseudomonadati</taxon>
        <taxon>Spirochaetota</taxon>
        <taxon>Spirochaetia</taxon>
        <taxon>Leptospirales</taxon>
        <taxon>Leptospiraceae</taxon>
        <taxon>Leptospira</taxon>
    </lineage>
</organism>
<name>A0ABX4YIP3_9LEPT</name>
<reference evidence="2" key="1">
    <citation type="submission" date="2018-01" db="EMBL/GenBank/DDBJ databases">
        <title>Genomic characterization of Leptospira inadai serogroup Lyme isolated from captured rat in Brazil and comparative analysis with human reference strain.</title>
        <authorList>
            <person name="Moreno L.Z."/>
            <person name="Loureiro A.P."/>
            <person name="Miraglia F."/>
            <person name="Kremer F.S."/>
            <person name="Eslabao M.R."/>
            <person name="Dellagostin O.A."/>
            <person name="Lilenbaum W."/>
            <person name="Moreno A.M."/>
        </authorList>
    </citation>
    <scope>NUCLEOTIDE SEQUENCE [LARGE SCALE GENOMIC DNA]</scope>
    <source>
        <strain evidence="2">M34/99</strain>
    </source>
</reference>
<keyword evidence="1" id="KW-0812">Transmembrane</keyword>
<feature type="transmembrane region" description="Helical" evidence="1">
    <location>
        <begin position="12"/>
        <end position="31"/>
    </location>
</feature>
<feature type="transmembrane region" description="Helical" evidence="1">
    <location>
        <begin position="68"/>
        <end position="86"/>
    </location>
</feature>
<dbReference type="RefSeq" id="WP_010414845.1">
    <property type="nucleotide sequence ID" value="NZ_MCRM02000009.1"/>
</dbReference>
<evidence type="ECO:0000313" key="3">
    <source>
        <dbReference type="Proteomes" id="UP000094669"/>
    </source>
</evidence>
<proteinExistence type="predicted"/>
<keyword evidence="3" id="KW-1185">Reference proteome</keyword>
<evidence type="ECO:0000256" key="1">
    <source>
        <dbReference type="SAM" id="Phobius"/>
    </source>
</evidence>
<protein>
    <recommendedName>
        <fullName evidence="4">Transmembrane family 220, helix</fullName>
    </recommendedName>
</protein>
<dbReference type="Proteomes" id="UP000094669">
    <property type="component" value="Unassembled WGS sequence"/>
</dbReference>
<feature type="transmembrane region" description="Helical" evidence="1">
    <location>
        <begin position="37"/>
        <end position="56"/>
    </location>
</feature>
<sequence>MSRNKRGPFLSDAFRAFTALTWIVFAGLQYNDPDPQVWIPAYLCVTLLYSAEWFPYFREPGPRNLISGISRALAGGYFLWGIYTFLEDPRADFDSEIFRESLGLGLSSLWLLILPLFRGRVVK</sequence>